<dbReference type="PANTHER" id="PTHR42970:SF1">
    <property type="entry name" value="PECTATE LYASE C-RELATED"/>
    <property type="match status" value="1"/>
</dbReference>
<evidence type="ECO:0000313" key="4">
    <source>
        <dbReference type="Proteomes" id="UP000391834"/>
    </source>
</evidence>
<proteinExistence type="predicted"/>
<dbReference type="InterPro" id="IPR052063">
    <property type="entry name" value="Polysaccharide_Lyase_1"/>
</dbReference>
<dbReference type="Gene3D" id="2.160.20.10">
    <property type="entry name" value="Single-stranded right-handed beta-helix, Pectin lyase-like"/>
    <property type="match status" value="1"/>
</dbReference>
<evidence type="ECO:0000256" key="2">
    <source>
        <dbReference type="ARBA" id="ARBA00023180"/>
    </source>
</evidence>
<organism evidence="3 4">
    <name type="scientific">Prolixibacter bellariivorans</name>
    <dbReference type="NCBI Taxonomy" id="314319"/>
    <lineage>
        <taxon>Bacteria</taxon>
        <taxon>Pseudomonadati</taxon>
        <taxon>Bacteroidota</taxon>
        <taxon>Bacteroidia</taxon>
        <taxon>Marinilabiliales</taxon>
        <taxon>Prolixibacteraceae</taxon>
        <taxon>Prolixibacter</taxon>
    </lineage>
</organism>
<name>A0A5M4ATP1_9BACT</name>
<dbReference type="PANTHER" id="PTHR42970">
    <property type="entry name" value="PECTATE LYASE C-RELATED"/>
    <property type="match status" value="1"/>
</dbReference>
<keyword evidence="4" id="KW-1185">Reference proteome</keyword>
<evidence type="ECO:0000313" key="3">
    <source>
        <dbReference type="EMBL" id="GET31299.1"/>
    </source>
</evidence>
<dbReference type="InterPro" id="IPR011050">
    <property type="entry name" value="Pectin_lyase_fold/virulence"/>
</dbReference>
<reference evidence="3 4" key="1">
    <citation type="submission" date="2019-10" db="EMBL/GenBank/DDBJ databases">
        <title>Prolixibacter strains distinguished by the presence of nitrate reductase genes were adept at nitrate-dependent anaerobic corrosion of metallic iron and carbon steel.</title>
        <authorList>
            <person name="Iino T."/>
            <person name="Shono N."/>
            <person name="Ito K."/>
            <person name="Nakamura R."/>
            <person name="Sueoka K."/>
            <person name="Harayama S."/>
            <person name="Ohkuma M."/>
        </authorList>
    </citation>
    <scope>NUCLEOTIDE SEQUENCE [LARGE SCALE GENOMIC DNA]</scope>
    <source>
        <strain evidence="3 4">JCM 13498</strain>
    </source>
</reference>
<dbReference type="SUPFAM" id="SSF51126">
    <property type="entry name" value="Pectin lyase-like"/>
    <property type="match status" value="1"/>
</dbReference>
<gene>
    <name evidence="3" type="ORF">PbJCM13498_01620</name>
</gene>
<keyword evidence="2" id="KW-0325">Glycoprotein</keyword>
<dbReference type="Proteomes" id="UP000391834">
    <property type="component" value="Unassembled WGS sequence"/>
</dbReference>
<dbReference type="GO" id="GO:0016829">
    <property type="term" value="F:lyase activity"/>
    <property type="evidence" value="ECO:0007669"/>
    <property type="project" value="UniProtKB-KW"/>
</dbReference>
<dbReference type="AlphaFoldDB" id="A0A5M4ATP1"/>
<dbReference type="InterPro" id="IPR012334">
    <property type="entry name" value="Pectin_lyas_fold"/>
</dbReference>
<evidence type="ECO:0000256" key="1">
    <source>
        <dbReference type="ARBA" id="ARBA00022723"/>
    </source>
</evidence>
<sequence length="439" mass="48087">MLIVLSGTVLNAQQLAFPGAEGFGAYSKGGRGGKVLYVTNLNDSGPGSLRWAVEQKGARTIVFGVSGTIDLKDRLRIKNPDITIAGQTAPGDGICLKGGTLQILTHDVIIRYIRVRLGDGTYGIGSKQGKDAIGVSAGKDIIIDHCSASWSLDEDLSVATHKPNLTNVTVQWCFITEGLNPDNHGFGSLIRGTGGAKYSYLHNLYANNRGRNPRPGNYNSHPYYKDPKGLLLDFRNNVIYNWGGGHAGYNADSISVTRLNFVDNFLIPGVNSELNGIAYSTGSPYNRAYFAGNYYNGKLPENQWSLVKFRKSWADKEIRAYKQDKPFETGLVKKEDAETAYRRVLKTGGAILPKRDLVDRRIVNDVRNRTGKIIKSQNDVGGWPKLLSATAPVDTDQDGMPDKWELKHGLNPNNTADGNKVGKDGYTMLEKYLNNITGK</sequence>
<keyword evidence="3" id="KW-0456">Lyase</keyword>
<protein>
    <submittedName>
        <fullName evidence="3">Pectate lyase</fullName>
    </submittedName>
</protein>
<accession>A0A5M4ATP1</accession>
<dbReference type="GO" id="GO:0046872">
    <property type="term" value="F:metal ion binding"/>
    <property type="evidence" value="ECO:0007669"/>
    <property type="project" value="UniProtKB-KW"/>
</dbReference>
<keyword evidence="1" id="KW-0479">Metal-binding</keyword>
<comment type="caution">
    <text evidence="3">The sequence shown here is derived from an EMBL/GenBank/DDBJ whole genome shotgun (WGS) entry which is preliminary data.</text>
</comment>
<dbReference type="EMBL" id="BLAX01000001">
    <property type="protein sequence ID" value="GET31299.1"/>
    <property type="molecule type" value="Genomic_DNA"/>
</dbReference>